<feature type="non-terminal residue" evidence="6">
    <location>
        <position position="773"/>
    </location>
</feature>
<evidence type="ECO:0000313" key="6">
    <source>
        <dbReference type="EMBL" id="KAG7171808.1"/>
    </source>
</evidence>
<dbReference type="AlphaFoldDB" id="A0A8J5N1Y2"/>
<feature type="region of interest" description="Disordered" evidence="4">
    <location>
        <begin position="481"/>
        <end position="509"/>
    </location>
</feature>
<dbReference type="Pfam" id="PF12333">
    <property type="entry name" value="Ipi1_N"/>
    <property type="match status" value="1"/>
</dbReference>
<sequence length="773" mass="87677">MTKSARAKKNKKADFAKVKLKVGKKIKKAQNETRTDFKARKIILKEQLEKKSDQTLLTKKKHNIKELLSRLSHSSSYVRQDGVTGLLEIVKKNQKADLEPFLPTMIQGVAPSIFDTDTLIRTSAIKFMDALILKVGNSIEPYFNIVATHLSCAMVHLNINVQGDSLKLMRVLTRHTPQLIARHADTLLKNFVSLISRKASSAQMITRSKPNKVDFSRLLHVNPNNNLTAHKWRLQLLQELSSFLEAILGEQRRVQAQVPYTLWQTIVDGSLPPVVCGDSVQGKTQESGVFSDPWQLEKFCFSIIPLLFQIWAEVDIQEMAGSATPLMAMKVTRFSDAEMESMERMLSTKAIKNISDSWEEITQQNMNNNLRKLISSFEMAMDMALEMDPNVDRSCTFIHNVKKDIRAYYEVLEKRKNAQQMTRCIYHGQTFNLQCTNHPTYIQQKTAFSLQQVNHSLQPLENNSFQCKLTPIMSEVADDLCSDDESEMADDPGSEESEVADDPGSGNTLSGEGVQTLSCIVSIITHLWHITQLCTNQQPSQCTWFMVQLKSKYMSKIMCGFPYYCHMSTSQKKLSRSGVKKLTTEGDYSLRHCDDVNVSLALLTMQLSSSEVFQEEAVNFLSKLLRDGNQDRQYNLGSVVTILLDLLQVIPKSQGEILVNAAQTCYSNFHPLKKDRALLLQILLAATDVDHTYLWDCRNISVWVDQLVDDLVRGDVREALLDSAIILRLRDNTKFKHLVLTSREEIKEKIQSKGVQGMAPSEVNKKLLFLLKD</sequence>
<evidence type="ECO:0000313" key="7">
    <source>
        <dbReference type="Proteomes" id="UP000747542"/>
    </source>
</evidence>
<evidence type="ECO:0000256" key="3">
    <source>
        <dbReference type="ARBA" id="ARBA00023242"/>
    </source>
</evidence>
<dbReference type="PANTHER" id="PTHR16056:SF2">
    <property type="entry name" value="TESTIS-EXPRESSED PROTEIN 10"/>
    <property type="match status" value="1"/>
</dbReference>
<comment type="similarity">
    <text evidence="2">Belongs to the IPI1/TEX10 family.</text>
</comment>
<accession>A0A8J5N1Y2</accession>
<protein>
    <submittedName>
        <fullName evidence="6">Testis-expressed protein 10-like</fullName>
    </submittedName>
</protein>
<reference evidence="6" key="1">
    <citation type="journal article" date="2021" name="Sci. Adv.">
        <title>The American lobster genome reveals insights on longevity, neural, and immune adaptations.</title>
        <authorList>
            <person name="Polinski J.M."/>
            <person name="Zimin A.V."/>
            <person name="Clark K.F."/>
            <person name="Kohn A.B."/>
            <person name="Sadowski N."/>
            <person name="Timp W."/>
            <person name="Ptitsyn A."/>
            <person name="Khanna P."/>
            <person name="Romanova D.Y."/>
            <person name="Williams P."/>
            <person name="Greenwood S.J."/>
            <person name="Moroz L.L."/>
            <person name="Walt D.R."/>
            <person name="Bodnar A.G."/>
        </authorList>
    </citation>
    <scope>NUCLEOTIDE SEQUENCE</scope>
    <source>
        <strain evidence="6">GMGI-L3</strain>
    </source>
</reference>
<dbReference type="EMBL" id="JAHLQT010011632">
    <property type="protein sequence ID" value="KAG7171808.1"/>
    <property type="molecule type" value="Genomic_DNA"/>
</dbReference>
<evidence type="ECO:0000256" key="2">
    <source>
        <dbReference type="ARBA" id="ARBA00006427"/>
    </source>
</evidence>
<organism evidence="6 7">
    <name type="scientific">Homarus americanus</name>
    <name type="common">American lobster</name>
    <dbReference type="NCBI Taxonomy" id="6706"/>
    <lineage>
        <taxon>Eukaryota</taxon>
        <taxon>Metazoa</taxon>
        <taxon>Ecdysozoa</taxon>
        <taxon>Arthropoda</taxon>
        <taxon>Crustacea</taxon>
        <taxon>Multicrustacea</taxon>
        <taxon>Malacostraca</taxon>
        <taxon>Eumalacostraca</taxon>
        <taxon>Eucarida</taxon>
        <taxon>Decapoda</taxon>
        <taxon>Pleocyemata</taxon>
        <taxon>Astacidea</taxon>
        <taxon>Nephropoidea</taxon>
        <taxon>Nephropidae</taxon>
        <taxon>Homarus</taxon>
    </lineage>
</organism>
<dbReference type="Proteomes" id="UP000747542">
    <property type="component" value="Unassembled WGS sequence"/>
</dbReference>
<proteinExistence type="inferred from homology"/>
<comment type="subcellular location">
    <subcellularLocation>
        <location evidence="1">Nucleus</location>
    </subcellularLocation>
</comment>
<dbReference type="SUPFAM" id="SSF48371">
    <property type="entry name" value="ARM repeat"/>
    <property type="match status" value="1"/>
</dbReference>
<feature type="domain" description="Pre-rRNA-processing protein Ipi1 N-terminal" evidence="5">
    <location>
        <begin position="138"/>
        <end position="244"/>
    </location>
</feature>
<feature type="compositionally biased region" description="Acidic residues" evidence="4">
    <location>
        <begin position="481"/>
        <end position="501"/>
    </location>
</feature>
<keyword evidence="7" id="KW-1185">Reference proteome</keyword>
<dbReference type="InterPro" id="IPR011989">
    <property type="entry name" value="ARM-like"/>
</dbReference>
<gene>
    <name evidence="6" type="primary">Tex10-L</name>
    <name evidence="6" type="ORF">Hamer_G000725</name>
</gene>
<evidence type="ECO:0000256" key="1">
    <source>
        <dbReference type="ARBA" id="ARBA00004123"/>
    </source>
</evidence>
<comment type="caution">
    <text evidence="6">The sequence shown here is derived from an EMBL/GenBank/DDBJ whole genome shotgun (WGS) entry which is preliminary data.</text>
</comment>
<dbReference type="GO" id="GO:0071339">
    <property type="term" value="C:MLL1 complex"/>
    <property type="evidence" value="ECO:0007669"/>
    <property type="project" value="TreeGrafter"/>
</dbReference>
<keyword evidence="3" id="KW-0539">Nucleus</keyword>
<dbReference type="Gene3D" id="1.25.10.10">
    <property type="entry name" value="Leucine-rich Repeat Variant"/>
    <property type="match status" value="1"/>
</dbReference>
<evidence type="ECO:0000256" key="4">
    <source>
        <dbReference type="SAM" id="MobiDB-lite"/>
    </source>
</evidence>
<dbReference type="PANTHER" id="PTHR16056">
    <property type="entry name" value="REGULATOR OF MICROTUBULE DYNAMICS PROTEIN"/>
    <property type="match status" value="1"/>
</dbReference>
<dbReference type="InterPro" id="IPR016024">
    <property type="entry name" value="ARM-type_fold"/>
</dbReference>
<dbReference type="InterPro" id="IPR024679">
    <property type="entry name" value="Ipi1_N"/>
</dbReference>
<name>A0A8J5N1Y2_HOMAM</name>
<evidence type="ECO:0000259" key="5">
    <source>
        <dbReference type="Pfam" id="PF12333"/>
    </source>
</evidence>